<reference evidence="1 2" key="1">
    <citation type="journal article" date="2013" name="PLoS ONE">
        <title>Genomic Sequence and Virulence of Clonal Isolates of Vaccinia Virus Tiantan, the Chinese Smallpox Vaccine Strain.</title>
        <authorList>
            <person name="Zhang Q."/>
            <person name="Tian M."/>
            <person name="Feng Y."/>
            <person name="Zhao K."/>
            <person name="Xu J."/>
            <person name="Liu Y."/>
            <person name="Shao Y."/>
        </authorList>
    </citation>
    <scope>NUCLEOTIDE SEQUENCE [LARGE SCALE GENOMIC DNA]</scope>
    <source>
        <strain evidence="1">Tiantan</strain>
    </source>
</reference>
<evidence type="ECO:0000313" key="2">
    <source>
        <dbReference type="Proteomes" id="UP000181235"/>
    </source>
</evidence>
<evidence type="ECO:0000313" key="1">
    <source>
        <dbReference type="EMBL" id="AGJ91660.1"/>
    </source>
</evidence>
<organism evidence="1 2">
    <name type="scientific">Vaccinia virus</name>
    <name type="common">VACV</name>
    <name type="synonym">Orthopoxvirus vaccinia</name>
    <dbReference type="NCBI Taxonomy" id="10245"/>
    <lineage>
        <taxon>Viruses</taxon>
        <taxon>Varidnaviria</taxon>
        <taxon>Bamfordvirae</taxon>
        <taxon>Nucleocytoviricota</taxon>
        <taxon>Pokkesviricetes</taxon>
        <taxon>Chitovirales</taxon>
        <taxon>Poxviridae</taxon>
        <taxon>Chordopoxvirinae</taxon>
        <taxon>Orthopoxvirus</taxon>
    </lineage>
</organism>
<protein>
    <submittedName>
        <fullName evidence="1">Uncharacterized protein</fullName>
    </submittedName>
</protein>
<proteinExistence type="predicted"/>
<gene>
    <name evidence="1" type="ORF">VACV_TT9_239</name>
</gene>
<name>M9WJG7_VACCV</name>
<dbReference type="Proteomes" id="UP000181235">
    <property type="component" value="Genome"/>
</dbReference>
<sequence length="95" mass="10828">MRMHITAFFTIHNIKMIIYDRPHMAYSFQTFHEYIIHAVFQRGGYLDGAADIVEERFSVSFSPSLTFTRFGIGSTAPFLNLILIISFPCTSTAVT</sequence>
<accession>M9WJG7</accession>
<dbReference type="EMBL" id="JX489136">
    <property type="protein sequence ID" value="AGJ91660.1"/>
    <property type="molecule type" value="Genomic_DNA"/>
</dbReference>